<evidence type="ECO:0000256" key="8">
    <source>
        <dbReference type="SAM" id="Phobius"/>
    </source>
</evidence>
<name>A0A1L7X2X5_9HELO</name>
<feature type="domain" description="Major facilitator superfamily (MFS) profile" evidence="9">
    <location>
        <begin position="42"/>
        <end position="461"/>
    </location>
</feature>
<dbReference type="Pfam" id="PF07690">
    <property type="entry name" value="MFS_1"/>
    <property type="match status" value="1"/>
</dbReference>
<comment type="similarity">
    <text evidence="6">Belongs to the major facilitator superfamily. Allantoate permease family.</text>
</comment>
<evidence type="ECO:0000313" key="11">
    <source>
        <dbReference type="Proteomes" id="UP000184330"/>
    </source>
</evidence>
<dbReference type="InterPro" id="IPR020846">
    <property type="entry name" value="MFS_dom"/>
</dbReference>
<feature type="transmembrane region" description="Helical" evidence="8">
    <location>
        <begin position="79"/>
        <end position="101"/>
    </location>
</feature>
<evidence type="ECO:0000313" key="10">
    <source>
        <dbReference type="EMBL" id="CZR59380.1"/>
    </source>
</evidence>
<keyword evidence="11" id="KW-1185">Reference proteome</keyword>
<dbReference type="EMBL" id="FJOG01000013">
    <property type="protein sequence ID" value="CZR59380.1"/>
    <property type="molecule type" value="Genomic_DNA"/>
</dbReference>
<evidence type="ECO:0000256" key="5">
    <source>
        <dbReference type="ARBA" id="ARBA00023136"/>
    </source>
</evidence>
<feature type="transmembrane region" description="Helical" evidence="8">
    <location>
        <begin position="201"/>
        <end position="224"/>
    </location>
</feature>
<evidence type="ECO:0000256" key="6">
    <source>
        <dbReference type="ARBA" id="ARBA00037968"/>
    </source>
</evidence>
<dbReference type="GO" id="GO:0022857">
    <property type="term" value="F:transmembrane transporter activity"/>
    <property type="evidence" value="ECO:0007669"/>
    <property type="project" value="InterPro"/>
</dbReference>
<evidence type="ECO:0000256" key="2">
    <source>
        <dbReference type="ARBA" id="ARBA00022448"/>
    </source>
</evidence>
<feature type="transmembrane region" description="Helical" evidence="8">
    <location>
        <begin position="168"/>
        <end position="189"/>
    </location>
</feature>
<dbReference type="Proteomes" id="UP000184330">
    <property type="component" value="Unassembled WGS sequence"/>
</dbReference>
<sequence length="496" mass="55809">MGLINTIFASSYGPDKPPFFIWYPRGTPASEKKLLFKIDFFILTFGCLAYFTKWLDQANLSNAYVSGMKEDLKMYGTEYNLAVTCFQVGTILGGIPSNLLLTWVKPKYLLPGCELMWAVLTVFTYKITSYNQLYPIRFFVGFLEGSSFVGIQYVLGSWYKKNELGKRTAIFSCAAYVGTMISGYLQSAVLSGLNGKHGIAAWRWVFIVDGCITVLVAIYGFIFFPDTPETTTAFYFSEEDKARAKERLVEDGREPRGEFSWDMFGRVLKTWQLYVLTILWMFWNTTVGKVANTVMQLWLKSDKQHTWSLYQVNNIPTAINGWNIVMIIAANVYVDATGRRMVVVMLNLALLLFGTICLITWNIPLGLKIVSYMFAGTDGPLSPIFMAWANILCSNDRQLRALTIAIMNSCGAALTTIIQQFLYPVTDAPKYKKGFPASLGFILGMCGWVFVVRYFELRALKGKVEDGEEVIAESESTEDVDSEKRVNVDVSVAGKS</sequence>
<reference evidence="10 11" key="1">
    <citation type="submission" date="2016-03" db="EMBL/GenBank/DDBJ databases">
        <authorList>
            <person name="Ploux O."/>
        </authorList>
    </citation>
    <scope>NUCLEOTIDE SEQUENCE [LARGE SCALE GENOMIC DNA]</scope>
    <source>
        <strain evidence="10 11">UAMH 11012</strain>
    </source>
</reference>
<protein>
    <submittedName>
        <fullName evidence="10">Related to permease of the major facilitator superfamily</fullName>
    </submittedName>
</protein>
<evidence type="ECO:0000256" key="3">
    <source>
        <dbReference type="ARBA" id="ARBA00022692"/>
    </source>
</evidence>
<dbReference type="InterPro" id="IPR036259">
    <property type="entry name" value="MFS_trans_sf"/>
</dbReference>
<feature type="transmembrane region" description="Helical" evidence="8">
    <location>
        <begin position="315"/>
        <end position="334"/>
    </location>
</feature>
<evidence type="ECO:0000256" key="4">
    <source>
        <dbReference type="ARBA" id="ARBA00022989"/>
    </source>
</evidence>
<dbReference type="SUPFAM" id="SSF103473">
    <property type="entry name" value="MFS general substrate transporter"/>
    <property type="match status" value="1"/>
</dbReference>
<comment type="subcellular location">
    <subcellularLocation>
        <location evidence="1">Membrane</location>
        <topology evidence="1">Multi-pass membrane protein</topology>
    </subcellularLocation>
</comment>
<feature type="compositionally biased region" description="Acidic residues" evidence="7">
    <location>
        <begin position="471"/>
        <end position="481"/>
    </location>
</feature>
<keyword evidence="3 8" id="KW-0812">Transmembrane</keyword>
<gene>
    <name evidence="10" type="ORF">PAC_09272</name>
</gene>
<dbReference type="PROSITE" id="PS50850">
    <property type="entry name" value="MFS"/>
    <property type="match status" value="1"/>
</dbReference>
<feature type="transmembrane region" description="Helical" evidence="8">
    <location>
        <begin position="341"/>
        <end position="363"/>
    </location>
</feature>
<evidence type="ECO:0000256" key="7">
    <source>
        <dbReference type="SAM" id="MobiDB-lite"/>
    </source>
</evidence>
<organism evidence="10 11">
    <name type="scientific">Phialocephala subalpina</name>
    <dbReference type="NCBI Taxonomy" id="576137"/>
    <lineage>
        <taxon>Eukaryota</taxon>
        <taxon>Fungi</taxon>
        <taxon>Dikarya</taxon>
        <taxon>Ascomycota</taxon>
        <taxon>Pezizomycotina</taxon>
        <taxon>Leotiomycetes</taxon>
        <taxon>Helotiales</taxon>
        <taxon>Mollisiaceae</taxon>
        <taxon>Phialocephala</taxon>
        <taxon>Phialocephala fortinii species complex</taxon>
    </lineage>
</organism>
<dbReference type="InterPro" id="IPR011701">
    <property type="entry name" value="MFS"/>
</dbReference>
<dbReference type="OrthoDB" id="3639251at2759"/>
<feature type="transmembrane region" description="Helical" evidence="8">
    <location>
        <begin position="369"/>
        <end position="389"/>
    </location>
</feature>
<dbReference type="AlphaFoldDB" id="A0A1L7X2X5"/>
<feature type="transmembrane region" description="Helical" evidence="8">
    <location>
        <begin position="273"/>
        <end position="295"/>
    </location>
</feature>
<dbReference type="FunFam" id="1.20.1250.20:FF:000065">
    <property type="entry name" value="Putative MFS pantothenate transporter"/>
    <property type="match status" value="1"/>
</dbReference>
<evidence type="ECO:0000259" key="9">
    <source>
        <dbReference type="PROSITE" id="PS50850"/>
    </source>
</evidence>
<feature type="region of interest" description="Disordered" evidence="7">
    <location>
        <begin position="471"/>
        <end position="496"/>
    </location>
</feature>
<dbReference type="PANTHER" id="PTHR43791:SF39">
    <property type="entry name" value="TRANSPORTER LIZ1_SEO1, PUTATIVE (AFU_ORTHOLOGUE AFUA_3G00980)-RELATED"/>
    <property type="match status" value="1"/>
</dbReference>
<accession>A0A1L7X2X5</accession>
<feature type="transmembrane region" description="Helical" evidence="8">
    <location>
        <begin position="401"/>
        <end position="423"/>
    </location>
</feature>
<proteinExistence type="inferred from homology"/>
<keyword evidence="2" id="KW-0813">Transport</keyword>
<keyword evidence="5 8" id="KW-0472">Membrane</keyword>
<evidence type="ECO:0000256" key="1">
    <source>
        <dbReference type="ARBA" id="ARBA00004141"/>
    </source>
</evidence>
<feature type="transmembrane region" description="Helical" evidence="8">
    <location>
        <begin position="134"/>
        <end position="156"/>
    </location>
</feature>
<keyword evidence="4 8" id="KW-1133">Transmembrane helix</keyword>
<feature type="transmembrane region" description="Helical" evidence="8">
    <location>
        <begin position="435"/>
        <end position="455"/>
    </location>
</feature>
<dbReference type="Gene3D" id="1.20.1250.20">
    <property type="entry name" value="MFS general substrate transporter like domains"/>
    <property type="match status" value="1"/>
</dbReference>
<dbReference type="PANTHER" id="PTHR43791">
    <property type="entry name" value="PERMEASE-RELATED"/>
    <property type="match status" value="1"/>
</dbReference>
<dbReference type="GO" id="GO:0016020">
    <property type="term" value="C:membrane"/>
    <property type="evidence" value="ECO:0007669"/>
    <property type="project" value="UniProtKB-SubCell"/>
</dbReference>